<dbReference type="InterPro" id="IPR015943">
    <property type="entry name" value="WD40/YVTN_repeat-like_dom_sf"/>
</dbReference>
<keyword evidence="2" id="KW-0677">Repeat</keyword>
<dbReference type="InterPro" id="IPR001680">
    <property type="entry name" value="WD40_rpt"/>
</dbReference>
<feature type="repeat" description="WD" evidence="3">
    <location>
        <begin position="281"/>
        <end position="323"/>
    </location>
</feature>
<feature type="repeat" description="WD" evidence="3">
    <location>
        <begin position="438"/>
        <end position="470"/>
    </location>
</feature>
<dbReference type="GO" id="GO:0000045">
    <property type="term" value="P:autophagosome assembly"/>
    <property type="evidence" value="ECO:0007669"/>
    <property type="project" value="InterPro"/>
</dbReference>
<dbReference type="STRING" id="3218.A0A2K1LBJ7"/>
<reference evidence="5 7" key="2">
    <citation type="journal article" date="2018" name="Plant J.">
        <title>The Physcomitrella patens chromosome-scale assembly reveals moss genome structure and evolution.</title>
        <authorList>
            <person name="Lang D."/>
            <person name="Ullrich K.K."/>
            <person name="Murat F."/>
            <person name="Fuchs J."/>
            <person name="Jenkins J."/>
            <person name="Haas F.B."/>
            <person name="Piednoel M."/>
            <person name="Gundlach H."/>
            <person name="Van Bel M."/>
            <person name="Meyberg R."/>
            <person name="Vives C."/>
            <person name="Morata J."/>
            <person name="Symeonidi A."/>
            <person name="Hiss M."/>
            <person name="Muchero W."/>
            <person name="Kamisugi Y."/>
            <person name="Saleh O."/>
            <person name="Blanc G."/>
            <person name="Decker E.L."/>
            <person name="van Gessel N."/>
            <person name="Grimwood J."/>
            <person name="Hayes R.D."/>
            <person name="Graham S.W."/>
            <person name="Gunter L.E."/>
            <person name="McDaniel S.F."/>
            <person name="Hoernstein S.N.W."/>
            <person name="Larsson A."/>
            <person name="Li F.W."/>
            <person name="Perroud P.F."/>
            <person name="Phillips J."/>
            <person name="Ranjan P."/>
            <person name="Rokshar D.S."/>
            <person name="Rothfels C.J."/>
            <person name="Schneider L."/>
            <person name="Shu S."/>
            <person name="Stevenson D.W."/>
            <person name="Thummler F."/>
            <person name="Tillich M."/>
            <person name="Villarreal Aguilar J.C."/>
            <person name="Widiez T."/>
            <person name="Wong G.K."/>
            <person name="Wymore A."/>
            <person name="Zhang Y."/>
            <person name="Zimmer A.D."/>
            <person name="Quatrano R.S."/>
            <person name="Mayer K.F.X."/>
            <person name="Goodstein D."/>
            <person name="Casacuberta J.M."/>
            <person name="Vandepoele K."/>
            <person name="Reski R."/>
            <person name="Cuming A.C."/>
            <person name="Tuskan G.A."/>
            <person name="Maumus F."/>
            <person name="Salse J."/>
            <person name="Schmutz J."/>
            <person name="Rensing S.A."/>
        </authorList>
    </citation>
    <scope>NUCLEOTIDE SEQUENCE [LARGE SCALE GENOMIC DNA]</scope>
    <source>
        <strain evidence="6 7">cv. Gransden 2004</strain>
    </source>
</reference>
<reference evidence="5 7" key="1">
    <citation type="journal article" date="2008" name="Science">
        <title>The Physcomitrella genome reveals evolutionary insights into the conquest of land by plants.</title>
        <authorList>
            <person name="Rensing S."/>
            <person name="Lang D."/>
            <person name="Zimmer A."/>
            <person name="Terry A."/>
            <person name="Salamov A."/>
            <person name="Shapiro H."/>
            <person name="Nishiyama T."/>
            <person name="Perroud P.-F."/>
            <person name="Lindquist E."/>
            <person name="Kamisugi Y."/>
            <person name="Tanahashi T."/>
            <person name="Sakakibara K."/>
            <person name="Fujita T."/>
            <person name="Oishi K."/>
            <person name="Shin-I T."/>
            <person name="Kuroki Y."/>
            <person name="Toyoda A."/>
            <person name="Suzuki Y."/>
            <person name="Hashimoto A."/>
            <person name="Yamaguchi K."/>
            <person name="Sugano A."/>
            <person name="Kohara Y."/>
            <person name="Fujiyama A."/>
            <person name="Anterola A."/>
            <person name="Aoki S."/>
            <person name="Ashton N."/>
            <person name="Barbazuk W.B."/>
            <person name="Barker E."/>
            <person name="Bennetzen J."/>
            <person name="Bezanilla M."/>
            <person name="Blankenship R."/>
            <person name="Cho S.H."/>
            <person name="Dutcher S."/>
            <person name="Estelle M."/>
            <person name="Fawcett J.A."/>
            <person name="Gundlach H."/>
            <person name="Hanada K."/>
            <person name="Heyl A."/>
            <person name="Hicks K.A."/>
            <person name="Hugh J."/>
            <person name="Lohr M."/>
            <person name="Mayer K."/>
            <person name="Melkozernov A."/>
            <person name="Murata T."/>
            <person name="Nelson D."/>
            <person name="Pils B."/>
            <person name="Prigge M."/>
            <person name="Reiss B."/>
            <person name="Renner T."/>
            <person name="Rombauts S."/>
            <person name="Rushton P."/>
            <person name="Sanderfoot A."/>
            <person name="Schween G."/>
            <person name="Shiu S.-H."/>
            <person name="Stueber K."/>
            <person name="Theodoulou F.L."/>
            <person name="Tu H."/>
            <person name="Van de Peer Y."/>
            <person name="Verrier P.J."/>
            <person name="Waters E."/>
            <person name="Wood A."/>
            <person name="Yang L."/>
            <person name="Cove D."/>
            <person name="Cuming A."/>
            <person name="Hasebe M."/>
            <person name="Lucas S."/>
            <person name="Mishler D.B."/>
            <person name="Reski R."/>
            <person name="Grigoriev I."/>
            <person name="Quatrano R.S."/>
            <person name="Boore J.L."/>
        </authorList>
    </citation>
    <scope>NUCLEOTIDE SEQUENCE [LARGE SCALE GENOMIC DNA]</scope>
    <source>
        <strain evidence="6 7">cv. Gransden 2004</strain>
    </source>
</reference>
<evidence type="ECO:0000313" key="7">
    <source>
        <dbReference type="Proteomes" id="UP000006727"/>
    </source>
</evidence>
<keyword evidence="1 3" id="KW-0853">WD repeat</keyword>
<feature type="repeat" description="WD" evidence="3">
    <location>
        <begin position="332"/>
        <end position="364"/>
    </location>
</feature>
<dbReference type="EnsemblPlants" id="Pp3c1_39330V3.1">
    <property type="protein sequence ID" value="Pp3c1_39330V3.1"/>
    <property type="gene ID" value="Pp3c1_39330"/>
</dbReference>
<evidence type="ECO:0000256" key="2">
    <source>
        <dbReference type="ARBA" id="ARBA00022737"/>
    </source>
</evidence>
<dbReference type="SMART" id="SM00320">
    <property type="entry name" value="WD40"/>
    <property type="match status" value="6"/>
</dbReference>
<evidence type="ECO:0000256" key="3">
    <source>
        <dbReference type="PROSITE-ProRule" id="PRU00221"/>
    </source>
</evidence>
<proteinExistence type="predicted"/>
<dbReference type="CDD" id="cd00200">
    <property type="entry name" value="WD40"/>
    <property type="match status" value="1"/>
</dbReference>
<accession>A0A2K1LBJ7</accession>
<organism evidence="5">
    <name type="scientific">Physcomitrium patens</name>
    <name type="common">Spreading-leaved earth moss</name>
    <name type="synonym">Physcomitrella patens</name>
    <dbReference type="NCBI Taxonomy" id="3218"/>
    <lineage>
        <taxon>Eukaryota</taxon>
        <taxon>Viridiplantae</taxon>
        <taxon>Streptophyta</taxon>
        <taxon>Embryophyta</taxon>
        <taxon>Bryophyta</taxon>
        <taxon>Bryophytina</taxon>
        <taxon>Bryopsida</taxon>
        <taxon>Funariidae</taxon>
        <taxon>Funariales</taxon>
        <taxon>Funariaceae</taxon>
        <taxon>Physcomitrium</taxon>
    </lineage>
</organism>
<dbReference type="PANTHER" id="PTHR19878:SF8">
    <property type="entry name" value="AUTOPHAGY-RELATED 16, ISOFORM F"/>
    <property type="match status" value="1"/>
</dbReference>
<dbReference type="InterPro" id="IPR045160">
    <property type="entry name" value="ATG16"/>
</dbReference>
<dbReference type="InterPro" id="IPR036322">
    <property type="entry name" value="WD40_repeat_dom_sf"/>
</dbReference>
<dbReference type="Gene3D" id="2.130.10.10">
    <property type="entry name" value="YVTN repeat-like/Quinoprotein amine dehydrogenase"/>
    <property type="match status" value="2"/>
</dbReference>
<dbReference type="InParanoid" id="A0A2K1LBJ7"/>
<reference evidence="6" key="3">
    <citation type="submission" date="2020-12" db="UniProtKB">
        <authorList>
            <consortium name="EnsemblPlants"/>
        </authorList>
    </citation>
    <scope>IDENTIFICATION</scope>
</reference>
<dbReference type="PaxDb" id="3218-PP1S163_25V6.1"/>
<name>A0A2K1LBJ7_PHYPA</name>
<dbReference type="EMBL" id="ABEU02000001">
    <property type="protein sequence ID" value="PNR63392.1"/>
    <property type="molecule type" value="Genomic_DNA"/>
</dbReference>
<evidence type="ECO:0000256" key="1">
    <source>
        <dbReference type="ARBA" id="ARBA00022574"/>
    </source>
</evidence>
<protein>
    <submittedName>
        <fullName evidence="5 6">Uncharacterized protein</fullName>
    </submittedName>
</protein>
<evidence type="ECO:0000313" key="6">
    <source>
        <dbReference type="EnsemblPlants" id="Pp3c1_39330V3.1"/>
    </source>
</evidence>
<gene>
    <name evidence="5" type="ORF">PHYPA_001818</name>
</gene>
<dbReference type="SUPFAM" id="SSF50978">
    <property type="entry name" value="WD40 repeat-like"/>
    <property type="match status" value="1"/>
</dbReference>
<sequence length="470" mass="51986">MEDRMGHAIVQACKAMKRRYKLEEGAYVLAVDVISHAENSQATLELEEKVKSLQFELNQNYQKHSQVSEKVVEVVLESQSLRLQLRDKETAIRQVHEELRAAKENPLLVELIANEMHGSLETSTAEAKELRLFVKELEDAERLNDANAAYEDMSEKIKSGQLMELARSKVDGIVRHSEAGAEDFVESELPSVSEVVIRAHDGVCSAIQFEQGGNTFFSGGHDKLVKSWNVATGSYISTLRGCLGSILDLSLSHHNGFVIAACSDHKLHLWESQTGQMRHTLTGHSEKVVSVDVSKTSNRRVVSAAYDRTMKTWDMQTGYATNTLICYSYGNAVALTMSGEILCSGHMDGNLRLWDISSGKQSSQVFSHNYGITSVSISREGYTVLTSGRDNVHNTIDVRTLEVHASFRAPGHFVATNWSRSCLSPDEKYVAADSPVTLKGHFSPVLACTWSGEGRALVTADKSGCIIMWE</sequence>
<dbReference type="FunCoup" id="A0A2K1LBJ7">
    <property type="interactions" value="3318"/>
</dbReference>
<feature type="repeat" description="WD" evidence="3">
    <location>
        <begin position="239"/>
        <end position="280"/>
    </location>
</feature>
<dbReference type="InterPro" id="IPR020472">
    <property type="entry name" value="WD40_PAC1"/>
</dbReference>
<dbReference type="Gramene" id="Pp3c1_39330V3.1">
    <property type="protein sequence ID" value="Pp3c1_39330V3.1"/>
    <property type="gene ID" value="Pp3c1_39330"/>
</dbReference>
<dbReference type="PROSITE" id="PS50294">
    <property type="entry name" value="WD_REPEATS_REGION"/>
    <property type="match status" value="3"/>
</dbReference>
<keyword evidence="7" id="KW-1185">Reference proteome</keyword>
<dbReference type="PANTHER" id="PTHR19878">
    <property type="entry name" value="AUTOPHAGY PROTEIN 16-LIKE"/>
    <property type="match status" value="1"/>
</dbReference>
<evidence type="ECO:0000313" key="5">
    <source>
        <dbReference type="EMBL" id="PNR63392.1"/>
    </source>
</evidence>
<feature type="repeat" description="WD" evidence="3">
    <location>
        <begin position="197"/>
        <end position="238"/>
    </location>
</feature>
<dbReference type="InterPro" id="IPR019775">
    <property type="entry name" value="WD40_repeat_CS"/>
</dbReference>
<feature type="coiled-coil region" evidence="4">
    <location>
        <begin position="85"/>
        <end position="140"/>
    </location>
</feature>
<dbReference type="Pfam" id="PF00400">
    <property type="entry name" value="WD40"/>
    <property type="match status" value="5"/>
</dbReference>
<dbReference type="PROSITE" id="PS00678">
    <property type="entry name" value="WD_REPEATS_1"/>
    <property type="match status" value="2"/>
</dbReference>
<dbReference type="AlphaFoldDB" id="A0A2K1LBJ7"/>
<dbReference type="PRINTS" id="PR00320">
    <property type="entry name" value="GPROTEINBRPT"/>
</dbReference>
<dbReference type="Proteomes" id="UP000006727">
    <property type="component" value="Chromosome 1"/>
</dbReference>
<evidence type="ECO:0000256" key="4">
    <source>
        <dbReference type="SAM" id="Coils"/>
    </source>
</evidence>
<dbReference type="PROSITE" id="PS50082">
    <property type="entry name" value="WD_REPEATS_2"/>
    <property type="match status" value="5"/>
</dbReference>
<keyword evidence="4" id="KW-0175">Coiled coil</keyword>